<dbReference type="EMBL" id="AFBI03000077">
    <property type="protein sequence ID" value="EJW02326.1"/>
    <property type="molecule type" value="Genomic_DNA"/>
</dbReference>
<dbReference type="AlphaFoldDB" id="J9D3A7"/>
<dbReference type="VEuPathDB" id="MicrosporidiaDB:EDEG_03228"/>
<evidence type="ECO:0008006" key="3">
    <source>
        <dbReference type="Google" id="ProtNLM"/>
    </source>
</evidence>
<gene>
    <name evidence="1" type="ORF">EDEG_03228</name>
</gene>
<dbReference type="Gene3D" id="2.40.50.140">
    <property type="entry name" value="Nucleic acid-binding proteins"/>
    <property type="match status" value="1"/>
</dbReference>
<organism evidence="1 2">
    <name type="scientific">Edhazardia aedis (strain USNM 41457)</name>
    <name type="common">Microsporidian parasite</name>
    <dbReference type="NCBI Taxonomy" id="1003232"/>
    <lineage>
        <taxon>Eukaryota</taxon>
        <taxon>Fungi</taxon>
        <taxon>Fungi incertae sedis</taxon>
        <taxon>Microsporidia</taxon>
        <taxon>Edhazardia</taxon>
    </lineage>
</organism>
<evidence type="ECO:0000313" key="2">
    <source>
        <dbReference type="Proteomes" id="UP000003163"/>
    </source>
</evidence>
<dbReference type="HOGENOM" id="CLU_2038038_0_0_1"/>
<sequence>MAQQLFSSRFTVENITKEDYKYQQCATVLLKSLQHTLKFDYPCQYVELEVDDVAEVVIYRDHVKDSDVPREFNYVCLGKMYSISDDQMVGSFNGLQMVLTGENIGLDDRCDFSMALRVLKS</sequence>
<protein>
    <recommendedName>
        <fullName evidence="3">DNA-directed RNA polymerases I, II, and III subunit RPABC3</fullName>
    </recommendedName>
</protein>
<dbReference type="Proteomes" id="UP000003163">
    <property type="component" value="Unassembled WGS sequence"/>
</dbReference>
<proteinExistence type="predicted"/>
<dbReference type="InterPro" id="IPR012340">
    <property type="entry name" value="NA-bd_OB-fold"/>
</dbReference>
<comment type="caution">
    <text evidence="1">The sequence shown here is derived from an EMBL/GenBank/DDBJ whole genome shotgun (WGS) entry which is preliminary data.</text>
</comment>
<accession>J9D3A7</accession>
<name>J9D3A7_EDHAE</name>
<keyword evidence="2" id="KW-1185">Reference proteome</keyword>
<dbReference type="InParanoid" id="J9D3A7"/>
<evidence type="ECO:0000313" key="1">
    <source>
        <dbReference type="EMBL" id="EJW02326.1"/>
    </source>
</evidence>
<reference evidence="2" key="2">
    <citation type="submission" date="2015-07" db="EMBL/GenBank/DDBJ databases">
        <title>Contrasting host-pathogen interactions and genome evolution in two generalist and specialist microsporidian pathogens of mosquitoes.</title>
        <authorList>
            <consortium name="The Broad Institute Genomics Platform"/>
            <consortium name="The Broad Institute Genome Sequencing Center for Infectious Disease"/>
            <person name="Cuomo C.A."/>
            <person name="Sanscrainte N.D."/>
            <person name="Goldberg J.M."/>
            <person name="Heiman D."/>
            <person name="Young S."/>
            <person name="Zeng Q."/>
            <person name="Becnel J.J."/>
            <person name="Birren B.W."/>
        </authorList>
    </citation>
    <scope>NUCLEOTIDE SEQUENCE [LARGE SCALE GENOMIC DNA]</scope>
    <source>
        <strain evidence="2">USNM 41457</strain>
    </source>
</reference>
<reference evidence="1 2" key="1">
    <citation type="submission" date="2011-08" db="EMBL/GenBank/DDBJ databases">
        <authorList>
            <person name="Liu Z.J."/>
            <person name="Shi F.L."/>
            <person name="Lu J.Q."/>
            <person name="Li M."/>
            <person name="Wang Z.L."/>
        </authorList>
    </citation>
    <scope>NUCLEOTIDE SEQUENCE [LARGE SCALE GENOMIC DNA]</scope>
    <source>
        <strain evidence="1 2">USNM 41457</strain>
    </source>
</reference>
<dbReference type="SUPFAM" id="SSF50249">
    <property type="entry name" value="Nucleic acid-binding proteins"/>
    <property type="match status" value="1"/>
</dbReference>